<keyword evidence="6 11" id="KW-0822">Tryptophan biosynthesis</keyword>
<comment type="caution">
    <text evidence="14">The sequence shown here is derived from an EMBL/GenBank/DDBJ whole genome shotgun (WGS) entry which is preliminary data.</text>
</comment>
<dbReference type="EC" id="4.2.1.20" evidence="11"/>
<comment type="pathway">
    <text evidence="2 11">Amino-acid biosynthesis; L-tryptophan biosynthesis; L-tryptophan from chorismate: step 5/5.</text>
</comment>
<evidence type="ECO:0000313" key="14">
    <source>
        <dbReference type="EMBL" id="MFC4856182.1"/>
    </source>
</evidence>
<dbReference type="InterPro" id="IPR036052">
    <property type="entry name" value="TrpB-like_PALP_sf"/>
</dbReference>
<comment type="subunit">
    <text evidence="4 11">Tetramer of two alpha and two beta chains.</text>
</comment>
<protein>
    <recommendedName>
        <fullName evidence="11">Tryptophan synthase beta chain</fullName>
        <ecNumber evidence="11">4.2.1.20</ecNumber>
    </recommendedName>
</protein>
<organism evidence="14 15">
    <name type="scientific">Actinophytocola glycyrrhizae</name>
    <dbReference type="NCBI Taxonomy" id="2044873"/>
    <lineage>
        <taxon>Bacteria</taxon>
        <taxon>Bacillati</taxon>
        <taxon>Actinomycetota</taxon>
        <taxon>Actinomycetes</taxon>
        <taxon>Pseudonocardiales</taxon>
        <taxon>Pseudonocardiaceae</taxon>
    </lineage>
</organism>
<evidence type="ECO:0000313" key="15">
    <source>
        <dbReference type="Proteomes" id="UP001595859"/>
    </source>
</evidence>
<keyword evidence="5 11" id="KW-0028">Amino-acid biosynthesis</keyword>
<evidence type="ECO:0000256" key="3">
    <source>
        <dbReference type="ARBA" id="ARBA00009982"/>
    </source>
</evidence>
<dbReference type="Proteomes" id="UP001595859">
    <property type="component" value="Unassembled WGS sequence"/>
</dbReference>
<comment type="catalytic activity">
    <reaction evidence="10 11">
        <text>(1S,2R)-1-C-(indol-3-yl)glycerol 3-phosphate + L-serine = D-glyceraldehyde 3-phosphate + L-tryptophan + H2O</text>
        <dbReference type="Rhea" id="RHEA:10532"/>
        <dbReference type="ChEBI" id="CHEBI:15377"/>
        <dbReference type="ChEBI" id="CHEBI:33384"/>
        <dbReference type="ChEBI" id="CHEBI:57912"/>
        <dbReference type="ChEBI" id="CHEBI:58866"/>
        <dbReference type="ChEBI" id="CHEBI:59776"/>
        <dbReference type="EC" id="4.2.1.20"/>
    </reaction>
</comment>
<keyword evidence="9 11" id="KW-0456">Lyase</keyword>
<feature type="domain" description="Tryptophan synthase beta chain-like PALP" evidence="13">
    <location>
        <begin position="74"/>
        <end position="398"/>
    </location>
</feature>
<dbReference type="InterPro" id="IPR001926">
    <property type="entry name" value="TrpB-like_PALP"/>
</dbReference>
<evidence type="ECO:0000256" key="2">
    <source>
        <dbReference type="ARBA" id="ARBA00004733"/>
    </source>
</evidence>
<evidence type="ECO:0000256" key="4">
    <source>
        <dbReference type="ARBA" id="ARBA00011270"/>
    </source>
</evidence>
<evidence type="ECO:0000256" key="9">
    <source>
        <dbReference type="ARBA" id="ARBA00023239"/>
    </source>
</evidence>
<evidence type="ECO:0000256" key="12">
    <source>
        <dbReference type="SAM" id="MobiDB-lite"/>
    </source>
</evidence>
<dbReference type="InterPro" id="IPR006654">
    <property type="entry name" value="Trp_synth_beta"/>
</dbReference>
<evidence type="ECO:0000256" key="1">
    <source>
        <dbReference type="ARBA" id="ARBA00001933"/>
    </source>
</evidence>
<evidence type="ECO:0000256" key="8">
    <source>
        <dbReference type="ARBA" id="ARBA00023141"/>
    </source>
</evidence>
<reference evidence="15" key="1">
    <citation type="journal article" date="2019" name="Int. J. Syst. Evol. Microbiol.">
        <title>The Global Catalogue of Microorganisms (GCM) 10K type strain sequencing project: providing services to taxonomists for standard genome sequencing and annotation.</title>
        <authorList>
            <consortium name="The Broad Institute Genomics Platform"/>
            <consortium name="The Broad Institute Genome Sequencing Center for Infectious Disease"/>
            <person name="Wu L."/>
            <person name="Ma J."/>
        </authorList>
    </citation>
    <scope>NUCLEOTIDE SEQUENCE [LARGE SCALE GENOMIC DNA]</scope>
    <source>
        <strain evidence="15">ZS-22-S1</strain>
    </source>
</reference>
<name>A0ABV9S4Z1_9PSEU</name>
<keyword evidence="15" id="KW-1185">Reference proteome</keyword>
<comment type="function">
    <text evidence="11">The beta subunit is responsible for the synthesis of L-tryptophan from indole and L-serine.</text>
</comment>
<dbReference type="InterPro" id="IPR006653">
    <property type="entry name" value="Trp_synth_b_CS"/>
</dbReference>
<dbReference type="PANTHER" id="PTHR48077">
    <property type="entry name" value="TRYPTOPHAN SYNTHASE-RELATED"/>
    <property type="match status" value="1"/>
</dbReference>
<dbReference type="PROSITE" id="PS00168">
    <property type="entry name" value="TRP_SYNTHASE_BETA"/>
    <property type="match status" value="1"/>
</dbReference>
<sequence length="415" mass="44448">MPEAEPVTRERRSAATEATQHDPDERGHFGPYGGRFLPEALIAAMDELTAVYEKARLDPDFVDEFNRLLRDYAGRPSLLTEAPRFAEHAGGARVFLKREDLNHTGSHKINNVLGQALLTKRMGKKRVIAETGAGQHGVATATACALMGLDCVVYMGEVDTQRQALNVARMRLLGAEVIPVTTGSRTLKDAINEALRDWVANVDTTHYLLGTAAGGHPFPMMVRNFHKVIGQEAREQILEKAGRLPDAVTACVGGGSNAIGVFHGFIDDADVRLVGFEPGGHGIDSGEHGATLSEGTPGMLHGAMSYLLQDEDGQTIEAYSISAGLDYPGVGPEHAWLKDTGRAEYRSVTDAEAMDAFQLLSRTEGIIPAIESAHALAGTLKLGRELGPDGLIVVCLSGRGDKDMDTAAAYFGFTS</sequence>
<dbReference type="Gene3D" id="3.40.50.1100">
    <property type="match status" value="2"/>
</dbReference>
<comment type="cofactor">
    <cofactor evidence="1 11">
        <name>pyridoxal 5'-phosphate</name>
        <dbReference type="ChEBI" id="CHEBI:597326"/>
    </cofactor>
</comment>
<dbReference type="HAMAP" id="MF_00133">
    <property type="entry name" value="Trp_synth_beta"/>
    <property type="match status" value="1"/>
</dbReference>
<evidence type="ECO:0000256" key="11">
    <source>
        <dbReference type="HAMAP-Rule" id="MF_00133"/>
    </source>
</evidence>
<gene>
    <name evidence="11 14" type="primary">trpB</name>
    <name evidence="14" type="ORF">ACFPCV_21990</name>
</gene>
<feature type="modified residue" description="N6-(pyridoxal phosphate)lysine" evidence="11">
    <location>
        <position position="108"/>
    </location>
</feature>
<evidence type="ECO:0000256" key="6">
    <source>
        <dbReference type="ARBA" id="ARBA00022822"/>
    </source>
</evidence>
<dbReference type="Pfam" id="PF00291">
    <property type="entry name" value="PALP"/>
    <property type="match status" value="1"/>
</dbReference>
<dbReference type="InterPro" id="IPR023026">
    <property type="entry name" value="Trp_synth_beta/beta-like"/>
</dbReference>
<comment type="similarity">
    <text evidence="3 11">Belongs to the TrpB family.</text>
</comment>
<keyword evidence="8 11" id="KW-0057">Aromatic amino acid biosynthesis</keyword>
<dbReference type="NCBIfam" id="TIGR00263">
    <property type="entry name" value="trpB"/>
    <property type="match status" value="1"/>
</dbReference>
<keyword evidence="7 11" id="KW-0663">Pyridoxal phosphate</keyword>
<accession>A0ABV9S4Z1</accession>
<dbReference type="PIRSF" id="PIRSF001413">
    <property type="entry name" value="Trp_syn_beta"/>
    <property type="match status" value="1"/>
</dbReference>
<evidence type="ECO:0000259" key="13">
    <source>
        <dbReference type="Pfam" id="PF00291"/>
    </source>
</evidence>
<feature type="compositionally biased region" description="Basic and acidic residues" evidence="12">
    <location>
        <begin position="1"/>
        <end position="28"/>
    </location>
</feature>
<proteinExistence type="inferred from homology"/>
<dbReference type="RefSeq" id="WP_378058164.1">
    <property type="nucleotide sequence ID" value="NZ_JBHSIS010000010.1"/>
</dbReference>
<evidence type="ECO:0000256" key="5">
    <source>
        <dbReference type="ARBA" id="ARBA00022605"/>
    </source>
</evidence>
<dbReference type="GO" id="GO:0004834">
    <property type="term" value="F:tryptophan synthase activity"/>
    <property type="evidence" value="ECO:0007669"/>
    <property type="project" value="UniProtKB-EC"/>
</dbReference>
<evidence type="ECO:0000256" key="7">
    <source>
        <dbReference type="ARBA" id="ARBA00022898"/>
    </source>
</evidence>
<evidence type="ECO:0000256" key="10">
    <source>
        <dbReference type="ARBA" id="ARBA00049047"/>
    </source>
</evidence>
<feature type="region of interest" description="Disordered" evidence="12">
    <location>
        <begin position="1"/>
        <end position="31"/>
    </location>
</feature>
<dbReference type="SUPFAM" id="SSF53686">
    <property type="entry name" value="Tryptophan synthase beta subunit-like PLP-dependent enzymes"/>
    <property type="match status" value="1"/>
</dbReference>
<dbReference type="CDD" id="cd06446">
    <property type="entry name" value="Trp-synth_B"/>
    <property type="match status" value="1"/>
</dbReference>
<dbReference type="PANTHER" id="PTHR48077:SF3">
    <property type="entry name" value="TRYPTOPHAN SYNTHASE"/>
    <property type="match status" value="1"/>
</dbReference>
<dbReference type="EMBL" id="JBHSIS010000010">
    <property type="protein sequence ID" value="MFC4856182.1"/>
    <property type="molecule type" value="Genomic_DNA"/>
</dbReference>